<keyword evidence="9" id="KW-1185">Reference proteome</keyword>
<dbReference type="OrthoDB" id="9807885at2"/>
<dbReference type="Gene3D" id="3.90.1150.10">
    <property type="entry name" value="Aspartate Aminotransferase, domain 1"/>
    <property type="match status" value="1"/>
</dbReference>
<evidence type="ECO:0000256" key="3">
    <source>
        <dbReference type="ARBA" id="ARBA00022605"/>
    </source>
</evidence>
<dbReference type="GO" id="GO:0030170">
    <property type="term" value="F:pyridoxal phosphate binding"/>
    <property type="evidence" value="ECO:0007669"/>
    <property type="project" value="InterPro"/>
</dbReference>
<comment type="pathway">
    <text evidence="6">Amino-acid biosynthesis.</text>
</comment>
<dbReference type="EMBL" id="FMYI01000001">
    <property type="protein sequence ID" value="SDB82413.1"/>
    <property type="molecule type" value="Genomic_DNA"/>
</dbReference>
<dbReference type="Proteomes" id="UP000242949">
    <property type="component" value="Unassembled WGS sequence"/>
</dbReference>
<keyword evidence="3" id="KW-0028">Amino-acid biosynthesis</keyword>
<accession>A0A1G6GKP0</accession>
<dbReference type="SUPFAM" id="SSF53383">
    <property type="entry name" value="PLP-dependent transferases"/>
    <property type="match status" value="1"/>
</dbReference>
<dbReference type="GO" id="GO:0008483">
    <property type="term" value="F:transaminase activity"/>
    <property type="evidence" value="ECO:0007669"/>
    <property type="project" value="UniProtKB-KW"/>
</dbReference>
<dbReference type="NCBIfam" id="TIGR00707">
    <property type="entry name" value="argD"/>
    <property type="match status" value="1"/>
</dbReference>
<dbReference type="STRING" id="1612202.SAMN05421734_101211"/>
<comment type="cofactor">
    <cofactor evidence="1">
        <name>pyridoxal 5'-phosphate</name>
        <dbReference type="ChEBI" id="CHEBI:597326"/>
    </cofactor>
</comment>
<dbReference type="RefSeq" id="WP_090791983.1">
    <property type="nucleotide sequence ID" value="NZ_FMYI01000001.1"/>
</dbReference>
<dbReference type="GO" id="GO:0042802">
    <property type="term" value="F:identical protein binding"/>
    <property type="evidence" value="ECO:0007669"/>
    <property type="project" value="TreeGrafter"/>
</dbReference>
<dbReference type="InterPro" id="IPR015421">
    <property type="entry name" value="PyrdxlP-dep_Trfase_major"/>
</dbReference>
<keyword evidence="5 7" id="KW-0663">Pyridoxal phosphate</keyword>
<dbReference type="PIRSF" id="PIRSF000521">
    <property type="entry name" value="Transaminase_4ab_Lys_Orn"/>
    <property type="match status" value="1"/>
</dbReference>
<reference evidence="9" key="1">
    <citation type="submission" date="2016-09" db="EMBL/GenBank/DDBJ databases">
        <authorList>
            <person name="Varghese N."/>
            <person name="Submissions S."/>
        </authorList>
    </citation>
    <scope>NUCLEOTIDE SEQUENCE [LARGE SCALE GENOMIC DNA]</scope>
    <source>
        <strain evidence="9">S5</strain>
    </source>
</reference>
<dbReference type="InterPro" id="IPR050103">
    <property type="entry name" value="Class-III_PLP-dep_AT"/>
</dbReference>
<dbReference type="GO" id="GO:0006526">
    <property type="term" value="P:L-arginine biosynthetic process"/>
    <property type="evidence" value="ECO:0007669"/>
    <property type="project" value="UniProtKB-ARBA"/>
</dbReference>
<dbReference type="InterPro" id="IPR015422">
    <property type="entry name" value="PyrdxlP-dep_Trfase_small"/>
</dbReference>
<evidence type="ECO:0000256" key="2">
    <source>
        <dbReference type="ARBA" id="ARBA00022576"/>
    </source>
</evidence>
<evidence type="ECO:0000256" key="7">
    <source>
        <dbReference type="RuleBase" id="RU003560"/>
    </source>
</evidence>
<dbReference type="InterPro" id="IPR005814">
    <property type="entry name" value="Aminotrans_3"/>
</dbReference>
<evidence type="ECO:0000313" key="8">
    <source>
        <dbReference type="EMBL" id="SDB82413.1"/>
    </source>
</evidence>
<dbReference type="Gene3D" id="3.40.640.10">
    <property type="entry name" value="Type I PLP-dependent aspartate aminotransferase-like (Major domain)"/>
    <property type="match status" value="1"/>
</dbReference>
<proteinExistence type="inferred from homology"/>
<evidence type="ECO:0000313" key="9">
    <source>
        <dbReference type="Proteomes" id="UP000242949"/>
    </source>
</evidence>
<evidence type="ECO:0000256" key="5">
    <source>
        <dbReference type="ARBA" id="ARBA00022898"/>
    </source>
</evidence>
<dbReference type="FunFam" id="3.40.640.10:FF:000004">
    <property type="entry name" value="Acetylornithine aminotransferase"/>
    <property type="match status" value="1"/>
</dbReference>
<dbReference type="InterPro" id="IPR015424">
    <property type="entry name" value="PyrdxlP-dep_Trfase"/>
</dbReference>
<comment type="similarity">
    <text evidence="7">Belongs to the class-III pyridoxal-phosphate-dependent aminotransferase family.</text>
</comment>
<dbReference type="InterPro" id="IPR004636">
    <property type="entry name" value="AcOrn/SuccOrn_fam"/>
</dbReference>
<evidence type="ECO:0000256" key="1">
    <source>
        <dbReference type="ARBA" id="ARBA00001933"/>
    </source>
</evidence>
<evidence type="ECO:0000256" key="4">
    <source>
        <dbReference type="ARBA" id="ARBA00022679"/>
    </source>
</evidence>
<name>A0A1G6GKP0_9BACI</name>
<dbReference type="PANTHER" id="PTHR11986:SF79">
    <property type="entry name" value="ACETYLORNITHINE AMINOTRANSFERASE, MITOCHONDRIAL"/>
    <property type="match status" value="1"/>
</dbReference>
<dbReference type="PANTHER" id="PTHR11986">
    <property type="entry name" value="AMINOTRANSFERASE CLASS III"/>
    <property type="match status" value="1"/>
</dbReference>
<protein>
    <submittedName>
        <fullName evidence="8">Acetylornithine aminotransferase apoenzyme</fullName>
    </submittedName>
</protein>
<dbReference type="NCBIfam" id="NF002325">
    <property type="entry name" value="PRK01278.1"/>
    <property type="match status" value="1"/>
</dbReference>
<keyword evidence="4 8" id="KW-0808">Transferase</keyword>
<dbReference type="PROSITE" id="PS00600">
    <property type="entry name" value="AA_TRANSFER_CLASS_3"/>
    <property type="match status" value="1"/>
</dbReference>
<gene>
    <name evidence="8" type="ORF">SAMN05421734_101211</name>
</gene>
<keyword evidence="2 8" id="KW-0032">Aminotransferase</keyword>
<dbReference type="InterPro" id="IPR049704">
    <property type="entry name" value="Aminotrans_3_PPA_site"/>
</dbReference>
<dbReference type="Pfam" id="PF00202">
    <property type="entry name" value="Aminotran_3"/>
    <property type="match status" value="1"/>
</dbReference>
<dbReference type="AlphaFoldDB" id="A0A1G6GKP0"/>
<sequence length="393" mass="43694">MSCEKITTNEHIMPTYNRFPVRIVKGEGHYLYGDDDTKYLDYTSGIATCNVGHRPKSVQEKVTEQIETLWHCSNLFHIPTQEKLADQLTQLTCFDQVFFSNSGAEANEAAIKLARRYHQKVKQTDREEIVTFSQSFHGRTLATLSATGQEKIQDGFLPLMPGFSYLPYNDSEALNQLIERQPAAVMLELVQGEGGVIPVEKAWLEKLIKLCDEHDILIIVDEIQTGVGRTGTLYFYQQFDFEPDILTSAKGLASGLPIGATLAKSEVAEAFSAGTHGSTFGGNPIVTSGALATLDLITKELDLSQIRDQMALFKQKLEHLAQRKNEILTVRGAGYLLGLETTKKAIDIVHAVRENDHILILVAGPQVVRILPPLTTTEEEMDRVIAALDRHLN</sequence>
<dbReference type="CDD" id="cd00610">
    <property type="entry name" value="OAT_like"/>
    <property type="match status" value="1"/>
</dbReference>
<evidence type="ECO:0000256" key="6">
    <source>
        <dbReference type="ARBA" id="ARBA00029440"/>
    </source>
</evidence>
<organism evidence="8 9">
    <name type="scientific">Pelagirhabdus alkalitolerans</name>
    <dbReference type="NCBI Taxonomy" id="1612202"/>
    <lineage>
        <taxon>Bacteria</taxon>
        <taxon>Bacillati</taxon>
        <taxon>Bacillota</taxon>
        <taxon>Bacilli</taxon>
        <taxon>Bacillales</taxon>
        <taxon>Bacillaceae</taxon>
        <taxon>Pelagirhabdus</taxon>
    </lineage>
</organism>